<gene>
    <name evidence="2" type="ORF">OH143_10205</name>
</gene>
<dbReference type="GO" id="GO:0006529">
    <property type="term" value="P:asparagine biosynthetic process"/>
    <property type="evidence" value="ECO:0007669"/>
    <property type="project" value="InterPro"/>
</dbReference>
<proteinExistence type="predicted"/>
<name>A0AAX3E7G9_9EURY</name>
<evidence type="ECO:0000313" key="2">
    <source>
        <dbReference type="EMBL" id="UYU18067.1"/>
    </source>
</evidence>
<dbReference type="InterPro" id="IPR014729">
    <property type="entry name" value="Rossmann-like_a/b/a_fold"/>
</dbReference>
<dbReference type="GO" id="GO:0004066">
    <property type="term" value="F:asparagine synthase (glutamine-hydrolyzing) activity"/>
    <property type="evidence" value="ECO:0007669"/>
    <property type="project" value="InterPro"/>
</dbReference>
<dbReference type="GeneID" id="40917344"/>
<keyword evidence="3" id="KW-1185">Reference proteome</keyword>
<sequence>MYRVQGFDEMISLKGGDSYTTSKFGDFCPYWTKDENGRVHISESFDEIITIIPSEKRFIDPVAVASLLQFNYIHGNRTLVKGVNRIPWRATLLSNGTLMREPPIPHDNIYASPFEIASNLRRLLLNELTSYIKNYSNVYLLLSGGYDSRVTAGLLKVLQDESPSFNVTAITWGVERSRDVDYAKKISRLYKWDCIHTPLNEKTLYDAIFESVRYCGSEVTGINLHGEKFFKNLSKDDVVLASSFGDSIGRGEFSGRNLSKIKLLKFKNYRGCMLYELHKNCIPYLNQDRETAFELSENKPYSALCELDLQENYMRRLIVSAMGYIRQWTHLEQMFTSDDVVSYIWSLNPRCRNNLIYAELFKQIDVRLYSMPWARTGRSFDGNVDNTELTKSHHEYNRWLKEHFSNMLYDRIFNGTLSELNFFNMGNVKKLWDSWQNDRMDDYQLILMIAQLEILRDIYNLHWDGNNAKNLIFSPLLRQLTSKCISVEYALKDSKLVRNLRYKIKR</sequence>
<dbReference type="KEGG" id="msum:OH143_10205"/>
<feature type="domain" description="Asparagine synthetase" evidence="1">
    <location>
        <begin position="137"/>
        <end position="215"/>
    </location>
</feature>
<dbReference type="RefSeq" id="WP_011843541.1">
    <property type="nucleotide sequence ID" value="NZ_CP109831.1"/>
</dbReference>
<dbReference type="SUPFAM" id="SSF52402">
    <property type="entry name" value="Adenine nucleotide alpha hydrolases-like"/>
    <property type="match status" value="1"/>
</dbReference>
<evidence type="ECO:0000259" key="1">
    <source>
        <dbReference type="Pfam" id="PF00733"/>
    </source>
</evidence>
<reference evidence="2" key="1">
    <citation type="submission" date="2022-10" db="EMBL/GenBank/DDBJ databases">
        <title>Complete genome of Methanoculleus submarinus DSM 15122.</title>
        <authorList>
            <person name="Chen S.-C."/>
            <person name="Lai S.-J."/>
            <person name="You Y.-T."/>
        </authorList>
    </citation>
    <scope>NUCLEOTIDE SEQUENCE</scope>
    <source>
        <strain evidence="2">DSM 15122</strain>
    </source>
</reference>
<dbReference type="Pfam" id="PF00733">
    <property type="entry name" value="Asn_synthase"/>
    <property type="match status" value="1"/>
</dbReference>
<organism evidence="2 3">
    <name type="scientific">Methanoculleus submarinus</name>
    <dbReference type="NCBI Taxonomy" id="204050"/>
    <lineage>
        <taxon>Archaea</taxon>
        <taxon>Methanobacteriati</taxon>
        <taxon>Methanobacteriota</taxon>
        <taxon>Stenosarchaea group</taxon>
        <taxon>Methanomicrobia</taxon>
        <taxon>Methanomicrobiales</taxon>
        <taxon>Methanomicrobiaceae</taxon>
        <taxon>Methanoculleus</taxon>
    </lineage>
</organism>
<dbReference type="AlphaFoldDB" id="A0AAX3E7G9"/>
<dbReference type="Gene3D" id="3.40.50.620">
    <property type="entry name" value="HUPs"/>
    <property type="match status" value="1"/>
</dbReference>
<dbReference type="Proteomes" id="UP001156196">
    <property type="component" value="Chromosome"/>
</dbReference>
<accession>A0AAX3E7G9</accession>
<protein>
    <recommendedName>
        <fullName evidence="1">Asparagine synthetase domain-containing protein</fullName>
    </recommendedName>
</protein>
<dbReference type="EMBL" id="CP109831">
    <property type="protein sequence ID" value="UYU18067.1"/>
    <property type="molecule type" value="Genomic_DNA"/>
</dbReference>
<dbReference type="InterPro" id="IPR001962">
    <property type="entry name" value="Asn_synthase"/>
</dbReference>
<evidence type="ECO:0000313" key="3">
    <source>
        <dbReference type="Proteomes" id="UP001156196"/>
    </source>
</evidence>